<dbReference type="Proteomes" id="UP000215127">
    <property type="component" value="Chromosome 2"/>
</dbReference>
<evidence type="ECO:0000313" key="2">
    <source>
        <dbReference type="EMBL" id="SMQ47689.1"/>
    </source>
</evidence>
<feature type="chain" id="PRO_5012055800" description="CBM1 domain-containing protein" evidence="1">
    <location>
        <begin position="20"/>
        <end position="77"/>
    </location>
</feature>
<accession>A0A1X7RJU2</accession>
<protein>
    <recommendedName>
        <fullName evidence="4">CBM1 domain-containing protein</fullName>
    </recommendedName>
</protein>
<feature type="signal peptide" evidence="1">
    <location>
        <begin position="1"/>
        <end position="19"/>
    </location>
</feature>
<dbReference type="EMBL" id="LT853693">
    <property type="protein sequence ID" value="SMQ47689.1"/>
    <property type="molecule type" value="Genomic_DNA"/>
</dbReference>
<gene>
    <name evidence="2" type="ORF">ZT3D7_G2837</name>
</gene>
<keyword evidence="3" id="KW-1185">Reference proteome</keyword>
<sequence>MQIFKLSIALLSFASTALAGGTCIRGGMWGLCHVDGKTKPCTGTSPCLPAYEGEPSPYPCEVNSINHDYADCYFGPQ</sequence>
<keyword evidence="1" id="KW-0732">Signal</keyword>
<proteinExistence type="predicted"/>
<evidence type="ECO:0000313" key="3">
    <source>
        <dbReference type="Proteomes" id="UP000215127"/>
    </source>
</evidence>
<evidence type="ECO:0008006" key="4">
    <source>
        <dbReference type="Google" id="ProtNLM"/>
    </source>
</evidence>
<organism evidence="2 3">
    <name type="scientific">Zymoseptoria tritici (strain ST99CH_3D7)</name>
    <dbReference type="NCBI Taxonomy" id="1276538"/>
    <lineage>
        <taxon>Eukaryota</taxon>
        <taxon>Fungi</taxon>
        <taxon>Dikarya</taxon>
        <taxon>Ascomycota</taxon>
        <taxon>Pezizomycotina</taxon>
        <taxon>Dothideomycetes</taxon>
        <taxon>Dothideomycetidae</taxon>
        <taxon>Mycosphaerellales</taxon>
        <taxon>Mycosphaerellaceae</taxon>
        <taxon>Zymoseptoria</taxon>
    </lineage>
</organism>
<reference evidence="2 3" key="1">
    <citation type="submission" date="2016-06" db="EMBL/GenBank/DDBJ databases">
        <authorList>
            <person name="Kjaerup R.B."/>
            <person name="Dalgaard T.S."/>
            <person name="Juul-Madsen H.R."/>
        </authorList>
    </citation>
    <scope>NUCLEOTIDE SEQUENCE [LARGE SCALE GENOMIC DNA]</scope>
</reference>
<evidence type="ECO:0000256" key="1">
    <source>
        <dbReference type="SAM" id="SignalP"/>
    </source>
</evidence>
<name>A0A1X7RJU2_ZYMT9</name>
<dbReference type="AlphaFoldDB" id="A0A1X7RJU2"/>